<keyword evidence="3 7" id="KW-0812">Transmembrane</keyword>
<sequence length="122" mass="13256">MVNWGNALLVVVLGMGIVFIVLALIMFVLIIMEKVLAPKVNKDVKTAEKTETVQKAPETAPKRAVEAKTNGDGEIIAAITAAICASLNTSSYNIRIKSYRKLGESASAWNRASRNENVYKGF</sequence>
<gene>
    <name evidence="8" type="ORF">H8706_03220</name>
</gene>
<evidence type="ECO:0000313" key="8">
    <source>
        <dbReference type="EMBL" id="MBC8595880.1"/>
    </source>
</evidence>
<keyword evidence="2" id="KW-1003">Cell membrane</keyword>
<evidence type="ECO:0000256" key="6">
    <source>
        <dbReference type="SAM" id="MobiDB-lite"/>
    </source>
</evidence>
<proteinExistence type="predicted"/>
<name>A0A926F8H6_9FIRM</name>
<dbReference type="NCBIfam" id="TIGR01195">
    <property type="entry name" value="oadG_fam"/>
    <property type="match status" value="1"/>
</dbReference>
<dbReference type="RefSeq" id="WP_262431460.1">
    <property type="nucleotide sequence ID" value="NZ_JACRTE010000002.1"/>
</dbReference>
<evidence type="ECO:0000256" key="7">
    <source>
        <dbReference type="SAM" id="Phobius"/>
    </source>
</evidence>
<evidence type="ECO:0000256" key="5">
    <source>
        <dbReference type="ARBA" id="ARBA00023136"/>
    </source>
</evidence>
<dbReference type="GO" id="GO:0015081">
    <property type="term" value="F:sodium ion transmembrane transporter activity"/>
    <property type="evidence" value="ECO:0007669"/>
    <property type="project" value="InterPro"/>
</dbReference>
<dbReference type="AlphaFoldDB" id="A0A926F8H6"/>
<evidence type="ECO:0000256" key="3">
    <source>
        <dbReference type="ARBA" id="ARBA00022692"/>
    </source>
</evidence>
<evidence type="ECO:0000313" key="9">
    <source>
        <dbReference type="Proteomes" id="UP000647416"/>
    </source>
</evidence>
<keyword evidence="4 7" id="KW-1133">Transmembrane helix</keyword>
<dbReference type="InterPro" id="IPR005899">
    <property type="entry name" value="Na_pump_deCOase"/>
</dbReference>
<evidence type="ECO:0000256" key="4">
    <source>
        <dbReference type="ARBA" id="ARBA00022989"/>
    </source>
</evidence>
<keyword evidence="9" id="KW-1185">Reference proteome</keyword>
<protein>
    <submittedName>
        <fullName evidence="8">OadG family protein</fullName>
    </submittedName>
</protein>
<evidence type="ECO:0000256" key="1">
    <source>
        <dbReference type="ARBA" id="ARBA00004236"/>
    </source>
</evidence>
<dbReference type="GO" id="GO:0005886">
    <property type="term" value="C:plasma membrane"/>
    <property type="evidence" value="ECO:0007669"/>
    <property type="project" value="UniProtKB-SubCell"/>
</dbReference>
<dbReference type="GO" id="GO:0036376">
    <property type="term" value="P:sodium ion export across plasma membrane"/>
    <property type="evidence" value="ECO:0007669"/>
    <property type="project" value="InterPro"/>
</dbReference>
<reference evidence="8" key="1">
    <citation type="submission" date="2020-08" db="EMBL/GenBank/DDBJ databases">
        <title>Genome public.</title>
        <authorList>
            <person name="Liu C."/>
            <person name="Sun Q."/>
        </authorList>
    </citation>
    <scope>NUCLEOTIDE SEQUENCE</scope>
    <source>
        <strain evidence="8">NSJ-50</strain>
    </source>
</reference>
<evidence type="ECO:0000256" key="2">
    <source>
        <dbReference type="ARBA" id="ARBA00022475"/>
    </source>
</evidence>
<dbReference type="EMBL" id="JACRTE010000002">
    <property type="protein sequence ID" value="MBC8595880.1"/>
    <property type="molecule type" value="Genomic_DNA"/>
</dbReference>
<feature type="region of interest" description="Disordered" evidence="6">
    <location>
        <begin position="47"/>
        <end position="66"/>
    </location>
</feature>
<comment type="caution">
    <text evidence="8">The sequence shown here is derived from an EMBL/GenBank/DDBJ whole genome shotgun (WGS) entry which is preliminary data.</text>
</comment>
<dbReference type="Proteomes" id="UP000647416">
    <property type="component" value="Unassembled WGS sequence"/>
</dbReference>
<feature type="transmembrane region" description="Helical" evidence="7">
    <location>
        <begin position="6"/>
        <end position="32"/>
    </location>
</feature>
<comment type="subcellular location">
    <subcellularLocation>
        <location evidence="1">Cell membrane</location>
    </subcellularLocation>
</comment>
<keyword evidence="5 7" id="KW-0472">Membrane</keyword>
<accession>A0A926F8H6</accession>
<dbReference type="Pfam" id="PF04277">
    <property type="entry name" value="OAD_gamma"/>
    <property type="match status" value="1"/>
</dbReference>
<organism evidence="8 9">
    <name type="scientific">Qingrenia yutianensis</name>
    <dbReference type="NCBI Taxonomy" id="2763676"/>
    <lineage>
        <taxon>Bacteria</taxon>
        <taxon>Bacillati</taxon>
        <taxon>Bacillota</taxon>
        <taxon>Clostridia</taxon>
        <taxon>Eubacteriales</taxon>
        <taxon>Oscillospiraceae</taxon>
        <taxon>Qingrenia</taxon>
    </lineage>
</organism>